<keyword evidence="4" id="KW-1185">Reference proteome</keyword>
<dbReference type="Gene3D" id="1.10.600.10">
    <property type="entry name" value="Farnesyl Diphosphate Synthase"/>
    <property type="match status" value="1"/>
</dbReference>
<dbReference type="SFLD" id="SFLDS00005">
    <property type="entry name" value="Isoprenoid_Synthase_Type_I"/>
    <property type="match status" value="1"/>
</dbReference>
<evidence type="ECO:0000313" key="4">
    <source>
        <dbReference type="Proteomes" id="UP000053593"/>
    </source>
</evidence>
<evidence type="ECO:0000256" key="1">
    <source>
        <dbReference type="ARBA" id="ARBA00007946"/>
    </source>
</evidence>
<dbReference type="HOGENOM" id="CLU_052212_0_2_1"/>
<protein>
    <recommendedName>
        <fullName evidence="5">Terpene synthase</fullName>
    </recommendedName>
</protein>
<evidence type="ECO:0000256" key="2">
    <source>
        <dbReference type="ARBA" id="ARBA00023239"/>
    </source>
</evidence>
<keyword evidence="2" id="KW-0456">Lyase</keyword>
<name>A0A0D0AUB2_9AGAR</name>
<dbReference type="InterPro" id="IPR024652">
    <property type="entry name" value="Trichodiene_synth"/>
</dbReference>
<evidence type="ECO:0008006" key="5">
    <source>
        <dbReference type="Google" id="ProtNLM"/>
    </source>
</evidence>
<dbReference type="EMBL" id="KN834819">
    <property type="protein sequence ID" value="KIK54120.1"/>
    <property type="molecule type" value="Genomic_DNA"/>
</dbReference>
<dbReference type="Pfam" id="PF06330">
    <property type="entry name" value="TRI5"/>
    <property type="match status" value="1"/>
</dbReference>
<evidence type="ECO:0000313" key="3">
    <source>
        <dbReference type="EMBL" id="KIK54120.1"/>
    </source>
</evidence>
<comment type="similarity">
    <text evidence="1">Belongs to the trichodiene synthase family.</text>
</comment>
<sequence>MNVTKEEIASATKSFLSRCSVPYRPTTIDHSFLELCHNEARKREYMIEGSEELKPFIIQGVAIAVTAYSHLEDISIRVWMALITAAAIYCDDKFLKDTNAVSVFCERFLRGQRQEDRALNAFADLLLETPRFYPRVTANLMVTSMLNLINAVLLDHQTLGMKVSTEANNYPMYTRMMSGVAEFYGLAAFPPEVPFDAFIQALPTMMVYIVNTNDILSFYKEEVAGETVNYISLLANSRGGDKHKTLWSVIDETVEAHEKVLRILGSDKGALDAYWSFVEGYLGFHFALDKRYHLDELEL</sequence>
<accession>A0A0D0AUB2</accession>
<dbReference type="GO" id="GO:0016838">
    <property type="term" value="F:carbon-oxygen lyase activity, acting on phosphates"/>
    <property type="evidence" value="ECO:0007669"/>
    <property type="project" value="InterPro"/>
</dbReference>
<dbReference type="InterPro" id="IPR008949">
    <property type="entry name" value="Isoprenoid_synthase_dom_sf"/>
</dbReference>
<gene>
    <name evidence="3" type="ORF">GYMLUDRAFT_249732</name>
</gene>
<dbReference type="AlphaFoldDB" id="A0A0D0AUB2"/>
<dbReference type="SFLD" id="SFLDG01021">
    <property type="entry name" value="Trichodiene_Synthase_Like"/>
    <property type="match status" value="1"/>
</dbReference>
<organism evidence="3 4">
    <name type="scientific">Collybiopsis luxurians FD-317 M1</name>
    <dbReference type="NCBI Taxonomy" id="944289"/>
    <lineage>
        <taxon>Eukaryota</taxon>
        <taxon>Fungi</taxon>
        <taxon>Dikarya</taxon>
        <taxon>Basidiomycota</taxon>
        <taxon>Agaricomycotina</taxon>
        <taxon>Agaricomycetes</taxon>
        <taxon>Agaricomycetidae</taxon>
        <taxon>Agaricales</taxon>
        <taxon>Marasmiineae</taxon>
        <taxon>Omphalotaceae</taxon>
        <taxon>Collybiopsis</taxon>
        <taxon>Collybiopsis luxurians</taxon>
    </lineage>
</organism>
<dbReference type="SUPFAM" id="SSF48576">
    <property type="entry name" value="Terpenoid synthases"/>
    <property type="match status" value="1"/>
</dbReference>
<reference evidence="3 4" key="1">
    <citation type="submission" date="2014-04" db="EMBL/GenBank/DDBJ databases">
        <title>Evolutionary Origins and Diversification of the Mycorrhizal Mutualists.</title>
        <authorList>
            <consortium name="DOE Joint Genome Institute"/>
            <consortium name="Mycorrhizal Genomics Consortium"/>
            <person name="Kohler A."/>
            <person name="Kuo A."/>
            <person name="Nagy L.G."/>
            <person name="Floudas D."/>
            <person name="Copeland A."/>
            <person name="Barry K.W."/>
            <person name="Cichocki N."/>
            <person name="Veneault-Fourrey C."/>
            <person name="LaButti K."/>
            <person name="Lindquist E.A."/>
            <person name="Lipzen A."/>
            <person name="Lundell T."/>
            <person name="Morin E."/>
            <person name="Murat C."/>
            <person name="Riley R."/>
            <person name="Ohm R."/>
            <person name="Sun H."/>
            <person name="Tunlid A."/>
            <person name="Henrissat B."/>
            <person name="Grigoriev I.V."/>
            <person name="Hibbett D.S."/>
            <person name="Martin F."/>
        </authorList>
    </citation>
    <scope>NUCLEOTIDE SEQUENCE [LARGE SCALE GENOMIC DNA]</scope>
    <source>
        <strain evidence="3 4">FD-317 M1</strain>
    </source>
</reference>
<dbReference type="OrthoDB" id="2998174at2759"/>
<dbReference type="Proteomes" id="UP000053593">
    <property type="component" value="Unassembled WGS sequence"/>
</dbReference>
<proteinExistence type="inferred from homology"/>